<evidence type="ECO:0000256" key="15">
    <source>
        <dbReference type="SAM" id="Phobius"/>
    </source>
</evidence>
<dbReference type="InterPro" id="IPR025993">
    <property type="entry name" value="Ceramide_glucosylTrfase"/>
</dbReference>
<dbReference type="OrthoDB" id="1483400at2759"/>
<evidence type="ECO:0000256" key="1">
    <source>
        <dbReference type="ARBA" id="ARBA00004141"/>
    </source>
</evidence>
<comment type="pathway">
    <text evidence="2">Lipid metabolism; sphingolipid metabolism.</text>
</comment>
<comment type="caution">
    <text evidence="16">The sequence shown here is derived from an EMBL/GenBank/DDBJ whole genome shotgun (WGS) entry which is preliminary data.</text>
</comment>
<comment type="subcellular location">
    <subcellularLocation>
        <location evidence="1">Membrane</location>
        <topology evidence="1">Multi-pass membrane protein</topology>
    </subcellularLocation>
</comment>
<feature type="transmembrane region" description="Helical" evidence="15">
    <location>
        <begin position="415"/>
        <end position="438"/>
    </location>
</feature>
<keyword evidence="9 15" id="KW-0812">Transmembrane</keyword>
<evidence type="ECO:0000256" key="7">
    <source>
        <dbReference type="ARBA" id="ARBA00022676"/>
    </source>
</evidence>
<organism evidence="16 17">
    <name type="scientific">Kluyveromyces dobzhanskii CBS 2104</name>
    <dbReference type="NCBI Taxonomy" id="1427455"/>
    <lineage>
        <taxon>Eukaryota</taxon>
        <taxon>Fungi</taxon>
        <taxon>Dikarya</taxon>
        <taxon>Ascomycota</taxon>
        <taxon>Saccharomycotina</taxon>
        <taxon>Saccharomycetes</taxon>
        <taxon>Saccharomycetales</taxon>
        <taxon>Saccharomycetaceae</taxon>
        <taxon>Kluyveromyces</taxon>
    </lineage>
</organism>
<name>A0A0A8L5S7_9SACH</name>
<evidence type="ECO:0000256" key="6">
    <source>
        <dbReference type="ARBA" id="ARBA00019988"/>
    </source>
</evidence>
<dbReference type="EC" id="2.4.1.80" evidence="5"/>
<feature type="transmembrane region" description="Helical" evidence="15">
    <location>
        <begin position="55"/>
        <end position="77"/>
    </location>
</feature>
<gene>
    <name evidence="16" type="ORF">KLDO_g2488</name>
</gene>
<dbReference type="GO" id="GO:0008120">
    <property type="term" value="F:ceramide glucosyltransferase activity"/>
    <property type="evidence" value="ECO:0007669"/>
    <property type="project" value="UniProtKB-EC"/>
</dbReference>
<evidence type="ECO:0000256" key="12">
    <source>
        <dbReference type="ARBA" id="ARBA00031017"/>
    </source>
</evidence>
<evidence type="ECO:0000313" key="17">
    <source>
        <dbReference type="Proteomes" id="UP000031516"/>
    </source>
</evidence>
<evidence type="ECO:0000256" key="8">
    <source>
        <dbReference type="ARBA" id="ARBA00022679"/>
    </source>
</evidence>
<keyword evidence="11 15" id="KW-0472">Membrane</keyword>
<dbReference type="InterPro" id="IPR029044">
    <property type="entry name" value="Nucleotide-diphossugar_trans"/>
</dbReference>
<evidence type="ECO:0000256" key="9">
    <source>
        <dbReference type="ARBA" id="ARBA00022692"/>
    </source>
</evidence>
<evidence type="ECO:0000256" key="4">
    <source>
        <dbReference type="ARBA" id="ARBA00006739"/>
    </source>
</evidence>
<reference evidence="16 17" key="1">
    <citation type="submission" date="2014-03" db="EMBL/GenBank/DDBJ databases">
        <title>The genome of Kluyveromyces dobzhanskii.</title>
        <authorList>
            <person name="Nystedt B."/>
            <person name="Astrom S."/>
        </authorList>
    </citation>
    <scope>NUCLEOTIDE SEQUENCE [LARGE SCALE GENOMIC DNA]</scope>
    <source>
        <strain evidence="16 17">CBS 2104</strain>
    </source>
</reference>
<evidence type="ECO:0000256" key="11">
    <source>
        <dbReference type="ARBA" id="ARBA00023136"/>
    </source>
</evidence>
<dbReference type="Proteomes" id="UP000031516">
    <property type="component" value="Unassembled WGS sequence"/>
</dbReference>
<dbReference type="Pfam" id="PF13641">
    <property type="entry name" value="Glyco_tranf_2_3"/>
    <property type="match status" value="1"/>
</dbReference>
<dbReference type="EMBL" id="CCBQ010000037">
    <property type="protein sequence ID" value="CDO94213.1"/>
    <property type="molecule type" value="Genomic_DNA"/>
</dbReference>
<keyword evidence="7" id="KW-0328">Glycosyltransferase</keyword>
<dbReference type="AlphaFoldDB" id="A0A0A8L5S7"/>
<dbReference type="GO" id="GO:0006679">
    <property type="term" value="P:glucosylceramide biosynthetic process"/>
    <property type="evidence" value="ECO:0007669"/>
    <property type="project" value="TreeGrafter"/>
</dbReference>
<evidence type="ECO:0000256" key="10">
    <source>
        <dbReference type="ARBA" id="ARBA00022989"/>
    </source>
</evidence>
<dbReference type="GO" id="GO:0016020">
    <property type="term" value="C:membrane"/>
    <property type="evidence" value="ECO:0007669"/>
    <property type="project" value="UniProtKB-SubCell"/>
</dbReference>
<keyword evidence="10 15" id="KW-1133">Transmembrane helix</keyword>
<evidence type="ECO:0000256" key="13">
    <source>
        <dbReference type="ARBA" id="ARBA00031543"/>
    </source>
</evidence>
<dbReference type="UniPathway" id="UPA00222"/>
<comment type="pathway">
    <text evidence="3">Sphingolipid metabolism.</text>
</comment>
<keyword evidence="17" id="KW-1185">Reference proteome</keyword>
<dbReference type="SUPFAM" id="SSF53448">
    <property type="entry name" value="Nucleotide-diphospho-sugar transferases"/>
    <property type="match status" value="1"/>
</dbReference>
<protein>
    <recommendedName>
        <fullName evidence="6">Ceramide glucosyltransferase</fullName>
        <ecNumber evidence="5">2.4.1.80</ecNumber>
    </recommendedName>
    <alternativeName>
        <fullName evidence="13">Glucosylceramide synthase</fullName>
    </alternativeName>
    <alternativeName>
        <fullName evidence="14">UDP-glucose ceramide glucosyltransferase</fullName>
    </alternativeName>
    <alternativeName>
        <fullName evidence="12">UDP-glucose:N-acylsphingosine D-glucosyltransferase</fullName>
    </alternativeName>
</protein>
<accession>A0A0A8L5S7</accession>
<sequence length="552" mass="62463">MRSNSSLPSLWRLLAYSLIHHSGAIFSNASKIQNTVDQQGVTVATPEPGRSAFDIVIGVILVIWYMVIILLGYSGWVEIERRFSQEKVLPDEDMSKLEPVSILRPCKGVDSEMVACLESCINQDYPKDKFEVIFCVESSTDSSIAIIREILAKYPGHRLSLLIGDKDYFGPNPKINNLSKGYRMAKHDIIWVLDSNVWCSPGTLARSVSSLTRSLDNGVRTSKQVVLTHHVPLGVSINSDSVSARLDEMFLFSSHAKFYVAFNYVSIAPCVNGKSNLYRRSNLEKSVQMIGDGTRHSGMFEDINIQTFARKTMSKRNEATATPNQIKKITFSGSDNCLISENIPGVSQAKFHAIEFFSTYIGEDNMIGTALWDMLLGRTGMTRDVVIQPLKFGSSDDSWHSYITRRVRWLRVRKYMVLAATLLEPTTESILVGIMGSFGLTKLFPKSVSFWKLLVLHLFLWCLSDWIQYRTLCENTVNDNVMNNSNSFSDPDYSYPFFTPGLHPRFFSDWIGTWVLRECLALPVWIKAMCGSVIQWRNRPFKIKPDLTAEEL</sequence>
<keyword evidence="8" id="KW-0808">Transferase</keyword>
<dbReference type="PANTHER" id="PTHR12726:SF0">
    <property type="entry name" value="CERAMIDE GLUCOSYLTRANSFERASE"/>
    <property type="match status" value="1"/>
</dbReference>
<proteinExistence type="inferred from homology"/>
<evidence type="ECO:0000256" key="5">
    <source>
        <dbReference type="ARBA" id="ARBA00012699"/>
    </source>
</evidence>
<evidence type="ECO:0000256" key="2">
    <source>
        <dbReference type="ARBA" id="ARBA00004760"/>
    </source>
</evidence>
<evidence type="ECO:0000256" key="14">
    <source>
        <dbReference type="ARBA" id="ARBA00032575"/>
    </source>
</evidence>
<comment type="similarity">
    <text evidence="4">Belongs to the glycosyltransferase 2 family.</text>
</comment>
<dbReference type="PANTHER" id="PTHR12726">
    <property type="entry name" value="CERAMIDE GLUCOSYLTRANSFERASE"/>
    <property type="match status" value="1"/>
</dbReference>
<dbReference type="Gene3D" id="3.90.550.10">
    <property type="entry name" value="Spore Coat Polysaccharide Biosynthesis Protein SpsA, Chain A"/>
    <property type="match status" value="1"/>
</dbReference>
<evidence type="ECO:0000256" key="3">
    <source>
        <dbReference type="ARBA" id="ARBA00004991"/>
    </source>
</evidence>
<evidence type="ECO:0000313" key="16">
    <source>
        <dbReference type="EMBL" id="CDO94213.1"/>
    </source>
</evidence>